<keyword evidence="4" id="KW-0418">Kinase</keyword>
<dbReference type="EMBL" id="JAODOP010000001">
    <property type="protein sequence ID" value="MEF3831761.1"/>
    <property type="molecule type" value="Genomic_DNA"/>
</dbReference>
<organism evidence="8 9">
    <name type="scientific">Flavivirga spongiicola</name>
    <dbReference type="NCBI Taxonomy" id="421621"/>
    <lineage>
        <taxon>Bacteria</taxon>
        <taxon>Pseudomonadati</taxon>
        <taxon>Bacteroidota</taxon>
        <taxon>Flavobacteriia</taxon>
        <taxon>Flavobacteriales</taxon>
        <taxon>Flavobacteriaceae</taxon>
        <taxon>Flavivirga</taxon>
    </lineage>
</organism>
<dbReference type="Pfam" id="PF02518">
    <property type="entry name" value="HATPase_c"/>
    <property type="match status" value="1"/>
</dbReference>
<evidence type="ECO:0000256" key="6">
    <source>
        <dbReference type="SAM" id="Phobius"/>
    </source>
</evidence>
<dbReference type="EC" id="2.7.13.3" evidence="2"/>
<dbReference type="InterPro" id="IPR003594">
    <property type="entry name" value="HATPase_dom"/>
</dbReference>
<dbReference type="PANTHER" id="PTHR24421">
    <property type="entry name" value="NITRATE/NITRITE SENSOR PROTEIN NARX-RELATED"/>
    <property type="match status" value="1"/>
</dbReference>
<protein>
    <recommendedName>
        <fullName evidence="2">histidine kinase</fullName>
        <ecNumber evidence="2">2.7.13.3</ecNumber>
    </recommendedName>
</protein>
<evidence type="ECO:0000256" key="5">
    <source>
        <dbReference type="ARBA" id="ARBA00023012"/>
    </source>
</evidence>
<keyword evidence="9" id="KW-1185">Reference proteome</keyword>
<proteinExistence type="predicted"/>
<accession>A0ABU7XMY1</accession>
<dbReference type="InterPro" id="IPR036890">
    <property type="entry name" value="HATPase_C_sf"/>
</dbReference>
<evidence type="ECO:0000256" key="1">
    <source>
        <dbReference type="ARBA" id="ARBA00000085"/>
    </source>
</evidence>
<dbReference type="Gene3D" id="3.30.565.10">
    <property type="entry name" value="Histidine kinase-like ATPase, C-terminal domain"/>
    <property type="match status" value="1"/>
</dbReference>
<dbReference type="InterPro" id="IPR050482">
    <property type="entry name" value="Sensor_HK_TwoCompSys"/>
</dbReference>
<dbReference type="RefSeq" id="WP_303308761.1">
    <property type="nucleotide sequence ID" value="NZ_JAODOP010000001.1"/>
</dbReference>
<keyword evidence="3" id="KW-0808">Transferase</keyword>
<sequence>MDEKEIQSFLIISSVVLFILIITMISLFILFQKRKNALILKNKFAEKHFEQEISKAQIEIREETFRNISWELHDNIGQLLTLAKIQLQNDSPVNEVKGTLDKCIKELRDLSKLISPDALKNMSLEQAVADEINRFNRLNFIESQLIIKGQQTKIDSKIEIVFFRILQEFFSNTIKHAKATHLDILLDYQTDMLIITAEDNGLGFDIKKQKGSGIGLNNIKNRAKLVNANATILSKPNKGTKLTITYKLNHESTYSSDC</sequence>
<dbReference type="Proteomes" id="UP001337305">
    <property type="component" value="Unassembled WGS sequence"/>
</dbReference>
<reference evidence="8 9" key="1">
    <citation type="submission" date="2022-09" db="EMBL/GenBank/DDBJ databases">
        <title>Genome sequencing of Flavivirga sp. MEBiC05379.</title>
        <authorList>
            <person name="Oh H.-M."/>
            <person name="Kwon K.K."/>
            <person name="Park M.J."/>
            <person name="Yang S.-H."/>
        </authorList>
    </citation>
    <scope>NUCLEOTIDE SEQUENCE [LARGE SCALE GENOMIC DNA]</scope>
    <source>
        <strain evidence="8 9">MEBiC05379</strain>
    </source>
</reference>
<evidence type="ECO:0000256" key="4">
    <source>
        <dbReference type="ARBA" id="ARBA00022777"/>
    </source>
</evidence>
<gene>
    <name evidence="8" type="ORF">N1F79_01345</name>
</gene>
<keyword evidence="6" id="KW-0472">Membrane</keyword>
<feature type="domain" description="Histidine kinase/HSP90-like ATPase" evidence="7">
    <location>
        <begin position="157"/>
        <end position="250"/>
    </location>
</feature>
<evidence type="ECO:0000256" key="2">
    <source>
        <dbReference type="ARBA" id="ARBA00012438"/>
    </source>
</evidence>
<dbReference type="SMART" id="SM00387">
    <property type="entry name" value="HATPase_c"/>
    <property type="match status" value="1"/>
</dbReference>
<evidence type="ECO:0000313" key="8">
    <source>
        <dbReference type="EMBL" id="MEF3831761.1"/>
    </source>
</evidence>
<dbReference type="CDD" id="cd16917">
    <property type="entry name" value="HATPase_UhpB-NarQ-NarX-like"/>
    <property type="match status" value="1"/>
</dbReference>
<comment type="caution">
    <text evidence="8">The sequence shown here is derived from an EMBL/GenBank/DDBJ whole genome shotgun (WGS) entry which is preliminary data.</text>
</comment>
<dbReference type="GO" id="GO:0005524">
    <property type="term" value="F:ATP binding"/>
    <property type="evidence" value="ECO:0007669"/>
    <property type="project" value="UniProtKB-KW"/>
</dbReference>
<keyword evidence="8" id="KW-0067">ATP-binding</keyword>
<evidence type="ECO:0000256" key="3">
    <source>
        <dbReference type="ARBA" id="ARBA00022679"/>
    </source>
</evidence>
<feature type="transmembrane region" description="Helical" evidence="6">
    <location>
        <begin position="6"/>
        <end position="31"/>
    </location>
</feature>
<name>A0ABU7XMY1_9FLAO</name>
<keyword evidence="6" id="KW-1133">Transmembrane helix</keyword>
<keyword evidence="5" id="KW-0902">Two-component regulatory system</keyword>
<evidence type="ECO:0000259" key="7">
    <source>
        <dbReference type="SMART" id="SM00387"/>
    </source>
</evidence>
<evidence type="ECO:0000313" key="9">
    <source>
        <dbReference type="Proteomes" id="UP001337305"/>
    </source>
</evidence>
<dbReference type="PANTHER" id="PTHR24421:SF10">
    <property type="entry name" value="NITRATE_NITRITE SENSOR PROTEIN NARQ"/>
    <property type="match status" value="1"/>
</dbReference>
<keyword evidence="6" id="KW-0812">Transmembrane</keyword>
<keyword evidence="8" id="KW-0547">Nucleotide-binding</keyword>
<comment type="catalytic activity">
    <reaction evidence="1">
        <text>ATP + protein L-histidine = ADP + protein N-phospho-L-histidine.</text>
        <dbReference type="EC" id="2.7.13.3"/>
    </reaction>
</comment>
<dbReference type="SUPFAM" id="SSF55874">
    <property type="entry name" value="ATPase domain of HSP90 chaperone/DNA topoisomerase II/histidine kinase"/>
    <property type="match status" value="1"/>
</dbReference>